<keyword evidence="3 6" id="KW-0328">Glycosyltransferase</keyword>
<evidence type="ECO:0000256" key="5">
    <source>
        <dbReference type="ARBA" id="ARBA00022975"/>
    </source>
</evidence>
<comment type="caution">
    <text evidence="8">The sequence shown here is derived from an EMBL/GenBank/DDBJ whole genome shotgun (WGS) entry which is preliminary data.</text>
</comment>
<accession>A0A1F6WWA3</accession>
<evidence type="ECO:0000256" key="1">
    <source>
        <dbReference type="ARBA" id="ARBA00004889"/>
    </source>
</evidence>
<dbReference type="HAMAP" id="MF_01208">
    <property type="entry name" value="PyrE"/>
    <property type="match status" value="1"/>
</dbReference>
<dbReference type="InterPro" id="IPR029057">
    <property type="entry name" value="PRTase-like"/>
</dbReference>
<comment type="caution">
    <text evidence="6">Lacks conserved residue(s) required for the propagation of feature annotation.</text>
</comment>
<dbReference type="InterPro" id="IPR023031">
    <property type="entry name" value="OPRT"/>
</dbReference>
<name>A0A1F6WWA3_9BACT</name>
<organism evidence="8 9">
    <name type="scientific">Candidatus Nomurabacteria bacterium RIFCSPLOWO2_01_FULL_39_17</name>
    <dbReference type="NCBI Taxonomy" id="1801770"/>
    <lineage>
        <taxon>Bacteria</taxon>
        <taxon>Candidatus Nomuraibacteriota</taxon>
    </lineage>
</organism>
<evidence type="ECO:0000256" key="3">
    <source>
        <dbReference type="ARBA" id="ARBA00022676"/>
    </source>
</evidence>
<dbReference type="Pfam" id="PF00156">
    <property type="entry name" value="Pribosyltran"/>
    <property type="match status" value="1"/>
</dbReference>
<keyword evidence="5 6" id="KW-0665">Pyrimidine biosynthesis</keyword>
<dbReference type="Proteomes" id="UP000179352">
    <property type="component" value="Unassembled WGS sequence"/>
</dbReference>
<dbReference type="PANTHER" id="PTHR19278:SF9">
    <property type="entry name" value="URIDINE 5'-MONOPHOSPHATE SYNTHASE"/>
    <property type="match status" value="1"/>
</dbReference>
<dbReference type="GO" id="GO:0044205">
    <property type="term" value="P:'de novo' UMP biosynthetic process"/>
    <property type="evidence" value="ECO:0007669"/>
    <property type="project" value="UniProtKB-UniRule"/>
</dbReference>
<dbReference type="GO" id="GO:0019856">
    <property type="term" value="P:pyrimidine nucleobase biosynthetic process"/>
    <property type="evidence" value="ECO:0007669"/>
    <property type="project" value="TreeGrafter"/>
</dbReference>
<dbReference type="GO" id="GO:0000287">
    <property type="term" value="F:magnesium ion binding"/>
    <property type="evidence" value="ECO:0007669"/>
    <property type="project" value="UniProtKB-UniRule"/>
</dbReference>
<protein>
    <recommendedName>
        <fullName evidence="2 6">Orotate phosphoribosyltransferase</fullName>
        <shortName evidence="6">OPRT</shortName>
        <shortName evidence="6">OPRTase</shortName>
        <ecNumber evidence="2 6">2.4.2.10</ecNumber>
    </recommendedName>
</protein>
<feature type="binding site" evidence="6">
    <location>
        <position position="127"/>
    </location>
    <ligand>
        <name>orotate</name>
        <dbReference type="ChEBI" id="CHEBI:30839"/>
    </ligand>
</feature>
<keyword evidence="6" id="KW-0460">Magnesium</keyword>
<evidence type="ECO:0000256" key="2">
    <source>
        <dbReference type="ARBA" id="ARBA00011971"/>
    </source>
</evidence>
<reference evidence="8 9" key="1">
    <citation type="journal article" date="2016" name="Nat. Commun.">
        <title>Thousands of microbial genomes shed light on interconnected biogeochemical processes in an aquifer system.</title>
        <authorList>
            <person name="Anantharaman K."/>
            <person name="Brown C.T."/>
            <person name="Hug L.A."/>
            <person name="Sharon I."/>
            <person name="Castelle C.J."/>
            <person name="Probst A.J."/>
            <person name="Thomas B.C."/>
            <person name="Singh A."/>
            <person name="Wilkins M.J."/>
            <person name="Karaoz U."/>
            <person name="Brodie E.L."/>
            <person name="Williams K.H."/>
            <person name="Hubbard S.S."/>
            <person name="Banfield J.F."/>
        </authorList>
    </citation>
    <scope>NUCLEOTIDE SEQUENCE [LARGE SCALE GENOMIC DNA]</scope>
</reference>
<comment type="pathway">
    <text evidence="1 6">Pyrimidine metabolism; UMP biosynthesis via de novo pathway; UMP from orotate: step 1/2.</text>
</comment>
<evidence type="ECO:0000313" key="9">
    <source>
        <dbReference type="Proteomes" id="UP000179352"/>
    </source>
</evidence>
<dbReference type="EC" id="2.4.2.10" evidence="2 6"/>
<comment type="cofactor">
    <cofactor evidence="6">
        <name>Mg(2+)</name>
        <dbReference type="ChEBI" id="CHEBI:18420"/>
    </cofactor>
</comment>
<comment type="function">
    <text evidence="6">Catalyzes the transfer of a ribosyl phosphate group from 5-phosphoribose 1-diphosphate to orotate, leading to the formation of orotidine monophosphate (OMP).</text>
</comment>
<dbReference type="STRING" id="1801770.A3A01_02420"/>
<feature type="binding site" evidence="6">
    <location>
        <position position="155"/>
    </location>
    <ligand>
        <name>orotate</name>
        <dbReference type="ChEBI" id="CHEBI:30839"/>
    </ligand>
</feature>
<dbReference type="CDD" id="cd06223">
    <property type="entry name" value="PRTases_typeI"/>
    <property type="match status" value="1"/>
</dbReference>
<dbReference type="EMBL" id="MFUU01000009">
    <property type="protein sequence ID" value="OGI86140.1"/>
    <property type="molecule type" value="Genomic_DNA"/>
</dbReference>
<gene>
    <name evidence="6" type="primary">pyrE</name>
    <name evidence="8" type="ORF">A3A01_02420</name>
</gene>
<dbReference type="AlphaFoldDB" id="A0A1F6WWA3"/>
<feature type="binding site" description="in other chain" evidence="6">
    <location>
        <position position="95"/>
    </location>
    <ligand>
        <name>5-phospho-alpha-D-ribose 1-diphosphate</name>
        <dbReference type="ChEBI" id="CHEBI:58017"/>
        <note>ligand shared between dimeric partners</note>
    </ligand>
</feature>
<sequence>MNEVIEILTKLGVIISGSHFVGTQGVHFDTYMNKDVLYPHIKETSRICELYAEKYKDRNIEIVVGPTMGGVILSQWVTYYLNKMGSRALAVFSEKVKVENEEKQFFSRGYDKLVKGKRVLIVEDNISTGISIRKVIKAVKDVGGNIIGVCAMVNRNPKEVNSETLGVPFEALSNIEVPLYKPEKCPLCKSGIPINTTLGHGKKFLESKK</sequence>
<dbReference type="InterPro" id="IPR000836">
    <property type="entry name" value="PRTase_dom"/>
</dbReference>
<evidence type="ECO:0000256" key="6">
    <source>
        <dbReference type="HAMAP-Rule" id="MF_01208"/>
    </source>
</evidence>
<feature type="domain" description="Phosphoribosyltransferase" evidence="7">
    <location>
        <begin position="46"/>
        <end position="162"/>
    </location>
</feature>
<comment type="catalytic activity">
    <reaction evidence="6">
        <text>orotidine 5'-phosphate + diphosphate = orotate + 5-phospho-alpha-D-ribose 1-diphosphate</text>
        <dbReference type="Rhea" id="RHEA:10380"/>
        <dbReference type="ChEBI" id="CHEBI:30839"/>
        <dbReference type="ChEBI" id="CHEBI:33019"/>
        <dbReference type="ChEBI" id="CHEBI:57538"/>
        <dbReference type="ChEBI" id="CHEBI:58017"/>
        <dbReference type="EC" id="2.4.2.10"/>
    </reaction>
</comment>
<dbReference type="PANTHER" id="PTHR19278">
    <property type="entry name" value="OROTATE PHOSPHORIBOSYLTRANSFERASE"/>
    <property type="match status" value="1"/>
</dbReference>
<keyword evidence="4 6" id="KW-0808">Transferase</keyword>
<feature type="binding site" description="in other chain" evidence="6">
    <location>
        <begin position="123"/>
        <end position="131"/>
    </location>
    <ligand>
        <name>5-phospho-alpha-D-ribose 1-diphosphate</name>
        <dbReference type="ChEBI" id="CHEBI:58017"/>
        <note>ligand shared between dimeric partners</note>
    </ligand>
</feature>
<evidence type="ECO:0000313" key="8">
    <source>
        <dbReference type="EMBL" id="OGI86140.1"/>
    </source>
</evidence>
<dbReference type="UniPathway" id="UPA00070">
    <property type="reaction ID" value="UER00119"/>
</dbReference>
<evidence type="ECO:0000256" key="4">
    <source>
        <dbReference type="ARBA" id="ARBA00022679"/>
    </source>
</evidence>
<dbReference type="GO" id="GO:0004588">
    <property type="term" value="F:orotate phosphoribosyltransferase activity"/>
    <property type="evidence" value="ECO:0007669"/>
    <property type="project" value="UniProtKB-UniRule"/>
</dbReference>
<dbReference type="Gene3D" id="3.40.50.2020">
    <property type="match status" value="1"/>
</dbReference>
<dbReference type="SUPFAM" id="SSF53271">
    <property type="entry name" value="PRTase-like"/>
    <property type="match status" value="1"/>
</dbReference>
<proteinExistence type="inferred from homology"/>
<evidence type="ECO:0000259" key="7">
    <source>
        <dbReference type="Pfam" id="PF00156"/>
    </source>
</evidence>
<comment type="similarity">
    <text evidence="6">Belongs to the purine/pyrimidine phosphoribosyltransferase family. PyrE subfamily.</text>
</comment>
<comment type="subunit">
    <text evidence="6">Homodimer.</text>
</comment>